<evidence type="ECO:0000256" key="1">
    <source>
        <dbReference type="SAM" id="MobiDB-lite"/>
    </source>
</evidence>
<feature type="domain" description="HNH nuclease" evidence="2">
    <location>
        <begin position="313"/>
        <end position="373"/>
    </location>
</feature>
<dbReference type="RefSeq" id="WP_068536522.1">
    <property type="nucleotide sequence ID" value="NZ_LVJH01000050.1"/>
</dbReference>
<dbReference type="CDD" id="cd00085">
    <property type="entry name" value="HNHc"/>
    <property type="match status" value="1"/>
</dbReference>
<protein>
    <recommendedName>
        <fullName evidence="2">HNH nuclease domain-containing protein</fullName>
    </recommendedName>
</protein>
<dbReference type="Gene3D" id="1.10.30.50">
    <property type="match status" value="1"/>
</dbReference>
<feature type="compositionally biased region" description="Basic and acidic residues" evidence="1">
    <location>
        <begin position="346"/>
        <end position="356"/>
    </location>
</feature>
<evidence type="ECO:0000313" key="4">
    <source>
        <dbReference type="Proteomes" id="UP000076967"/>
    </source>
</evidence>
<proteinExistence type="predicted"/>
<feature type="compositionally biased region" description="Basic residues" evidence="1">
    <location>
        <begin position="389"/>
        <end position="400"/>
    </location>
</feature>
<organism evidence="3 4">
    <name type="scientific">Paenibacillus glacialis</name>
    <dbReference type="NCBI Taxonomy" id="494026"/>
    <lineage>
        <taxon>Bacteria</taxon>
        <taxon>Bacillati</taxon>
        <taxon>Bacillota</taxon>
        <taxon>Bacilli</taxon>
        <taxon>Bacillales</taxon>
        <taxon>Paenibacillaceae</taxon>
        <taxon>Paenibacillus</taxon>
    </lineage>
</organism>
<reference evidence="3 4" key="1">
    <citation type="submission" date="2016-03" db="EMBL/GenBank/DDBJ databases">
        <title>Draft genome sequence of Paenibacillus glacialis DSM 22343.</title>
        <authorList>
            <person name="Shin S.-K."/>
            <person name="Yi H."/>
        </authorList>
    </citation>
    <scope>NUCLEOTIDE SEQUENCE [LARGE SCALE GENOMIC DNA]</scope>
    <source>
        <strain evidence="3 4">DSM 22343</strain>
    </source>
</reference>
<feature type="compositionally biased region" description="Gly residues" evidence="1">
    <location>
        <begin position="199"/>
        <end position="210"/>
    </location>
</feature>
<evidence type="ECO:0000259" key="2">
    <source>
        <dbReference type="SMART" id="SM00507"/>
    </source>
</evidence>
<dbReference type="AlphaFoldDB" id="A0A168H408"/>
<dbReference type="Proteomes" id="UP000076967">
    <property type="component" value="Unassembled WGS sequence"/>
</dbReference>
<dbReference type="SMART" id="SM00507">
    <property type="entry name" value="HNHc"/>
    <property type="match status" value="1"/>
</dbReference>
<feature type="compositionally biased region" description="Low complexity" evidence="1">
    <location>
        <begin position="186"/>
        <end position="197"/>
    </location>
</feature>
<dbReference type="EMBL" id="LVJH01000050">
    <property type="protein sequence ID" value="OAB37799.1"/>
    <property type="molecule type" value="Genomic_DNA"/>
</dbReference>
<evidence type="ECO:0000313" key="3">
    <source>
        <dbReference type="EMBL" id="OAB37799.1"/>
    </source>
</evidence>
<sequence>MAGRIPGSGEAADLLNAGIYAARGDYANAALSAAAAIPFVGWGATAAKVVGKGISKVNAGKKLVQATTRAVDAVQALRKTADMASGFASGGLGKVFTNARKMANNLGLGEQVMKLKNVMQSLAMKSPKMASVLSTSGHVATQYGKSLVMEQAMQEGMRYELVGDLVEKFGGDKMRAALTWVSIVSGSKRSGGSNKSGIVDGGGSSSGGGSGKKDKTKKDTEKTKKEDTDKTKSPEPSKKDKDSTTSKKNGNKKDSESKSKDKPQKPKKHSAEKKNNPQSGNDPYSHLQDSKHVGPGKEFTAAQKKKIIEENMKLNGGVVKSDDSGQISTKPQKSKKGVTPDPNEWQIDHIIPRDKGGTNSYSNAQVLTRKENRDKSNKLPSDLNEPKKKPIPSKPKGRKK</sequence>
<feature type="compositionally biased region" description="Basic and acidic residues" evidence="1">
    <location>
        <begin position="368"/>
        <end position="377"/>
    </location>
</feature>
<dbReference type="CDD" id="cd20745">
    <property type="entry name" value="FIX_RhsA_AHH_HNH-like"/>
    <property type="match status" value="1"/>
</dbReference>
<comment type="caution">
    <text evidence="3">The sequence shown here is derived from an EMBL/GenBank/DDBJ whole genome shotgun (WGS) entry which is preliminary data.</text>
</comment>
<feature type="region of interest" description="Disordered" evidence="1">
    <location>
        <begin position="186"/>
        <end position="400"/>
    </location>
</feature>
<name>A0A168H408_9BACL</name>
<accession>A0A168H408</accession>
<dbReference type="InterPro" id="IPR003615">
    <property type="entry name" value="HNH_nuc"/>
</dbReference>
<feature type="compositionally biased region" description="Basic and acidic residues" evidence="1">
    <location>
        <begin position="211"/>
        <end position="264"/>
    </location>
</feature>
<dbReference type="Pfam" id="PF13395">
    <property type="entry name" value="HNH_4"/>
    <property type="match status" value="1"/>
</dbReference>
<feature type="compositionally biased region" description="Polar residues" evidence="1">
    <location>
        <begin position="357"/>
        <end position="366"/>
    </location>
</feature>
<gene>
    <name evidence="3" type="ORF">PGLA_20730</name>
</gene>
<keyword evidence="4" id="KW-1185">Reference proteome</keyword>
<dbReference type="STRING" id="494026.PGLA_20730"/>